<sequence length="175" mass="19520">MAPPSKSDSFPSSDKFDTLVSIQVGTGESQRTFEVFKGVLCSYSGYFTAALDGRFIEGREGVVKLPTEDPVVFELFRHWLHTRCFFESTLAPEILLSFDMIGKLWILGDAYDLRILQNVVADILVAKVLDRQFPSAEVVSYIFENTAEGSHLRRLLMEFAEPFNIDGTGAGPSNI</sequence>
<dbReference type="Proteomes" id="UP001281147">
    <property type="component" value="Unassembled WGS sequence"/>
</dbReference>
<evidence type="ECO:0000313" key="2">
    <source>
        <dbReference type="Proteomes" id="UP001281147"/>
    </source>
</evidence>
<proteinExistence type="predicted"/>
<dbReference type="EMBL" id="JAUTXU010000238">
    <property type="protein sequence ID" value="KAK3696615.1"/>
    <property type="molecule type" value="Genomic_DNA"/>
</dbReference>
<accession>A0ACC3MIQ3</accession>
<protein>
    <submittedName>
        <fullName evidence="1">Uncharacterized protein</fullName>
    </submittedName>
</protein>
<evidence type="ECO:0000313" key="1">
    <source>
        <dbReference type="EMBL" id="KAK3696615.1"/>
    </source>
</evidence>
<organism evidence="1 2">
    <name type="scientific">Vermiconidia calcicola</name>
    <dbReference type="NCBI Taxonomy" id="1690605"/>
    <lineage>
        <taxon>Eukaryota</taxon>
        <taxon>Fungi</taxon>
        <taxon>Dikarya</taxon>
        <taxon>Ascomycota</taxon>
        <taxon>Pezizomycotina</taxon>
        <taxon>Dothideomycetes</taxon>
        <taxon>Dothideomycetidae</taxon>
        <taxon>Mycosphaerellales</taxon>
        <taxon>Extremaceae</taxon>
        <taxon>Vermiconidia</taxon>
    </lineage>
</organism>
<name>A0ACC3MIQ3_9PEZI</name>
<reference evidence="1" key="1">
    <citation type="submission" date="2023-07" db="EMBL/GenBank/DDBJ databases">
        <title>Black Yeasts Isolated from many extreme environments.</title>
        <authorList>
            <person name="Coleine C."/>
            <person name="Stajich J.E."/>
            <person name="Selbmann L."/>
        </authorList>
    </citation>
    <scope>NUCLEOTIDE SEQUENCE</scope>
    <source>
        <strain evidence="1">CCFEE 5714</strain>
    </source>
</reference>
<comment type="caution">
    <text evidence="1">The sequence shown here is derived from an EMBL/GenBank/DDBJ whole genome shotgun (WGS) entry which is preliminary data.</text>
</comment>
<keyword evidence="2" id="KW-1185">Reference proteome</keyword>
<gene>
    <name evidence="1" type="ORF">LTR37_017868</name>
</gene>